<dbReference type="PANTHER" id="PTHR13285:SF23">
    <property type="entry name" value="TEICHOIC ACID D-ALANYLTRANSFERASE"/>
    <property type="match status" value="1"/>
</dbReference>
<comment type="caution">
    <text evidence="15">The sequence shown here is derived from an EMBL/GenBank/DDBJ whole genome shotgun (WGS) entry which is preliminary data.</text>
</comment>
<keyword evidence="8" id="KW-0016">Alginate biosynthesis</keyword>
<dbReference type="InterPro" id="IPR028362">
    <property type="entry name" value="AlgI"/>
</dbReference>
<comment type="pathway">
    <text evidence="2">Glycan biosynthesis; alginate biosynthesis.</text>
</comment>
<proteinExistence type="inferred from homology"/>
<comment type="subcellular location">
    <subcellularLocation>
        <location evidence="1">Cell membrane</location>
        <topology evidence="1">Multi-pass membrane protein</topology>
    </subcellularLocation>
</comment>
<keyword evidence="16" id="KW-1185">Reference proteome</keyword>
<dbReference type="InterPro" id="IPR024194">
    <property type="entry name" value="Ac/AlaTfrase_AlgI/DltB"/>
</dbReference>
<dbReference type="STRING" id="1437059.A6A05_00615"/>
<evidence type="ECO:0000256" key="1">
    <source>
        <dbReference type="ARBA" id="ARBA00004651"/>
    </source>
</evidence>
<evidence type="ECO:0000256" key="2">
    <source>
        <dbReference type="ARBA" id="ARBA00005182"/>
    </source>
</evidence>
<evidence type="ECO:0000256" key="7">
    <source>
        <dbReference type="ARBA" id="ARBA00022692"/>
    </source>
</evidence>
<feature type="transmembrane region" description="Helical" evidence="14">
    <location>
        <begin position="172"/>
        <end position="192"/>
    </location>
</feature>
<keyword evidence="9 14" id="KW-1133">Transmembrane helix</keyword>
<dbReference type="Pfam" id="PF03062">
    <property type="entry name" value="MBOAT"/>
    <property type="match status" value="1"/>
</dbReference>
<evidence type="ECO:0000256" key="5">
    <source>
        <dbReference type="ARBA" id="ARBA00022475"/>
    </source>
</evidence>
<keyword evidence="5 13" id="KW-1003">Cell membrane</keyword>
<dbReference type="PANTHER" id="PTHR13285">
    <property type="entry name" value="ACYLTRANSFERASE"/>
    <property type="match status" value="1"/>
</dbReference>
<evidence type="ECO:0000256" key="11">
    <source>
        <dbReference type="ARBA" id="ARBA00023315"/>
    </source>
</evidence>
<evidence type="ECO:0000256" key="12">
    <source>
        <dbReference type="ARBA" id="ARBA00031030"/>
    </source>
</evidence>
<feature type="transmembrane region" description="Helical" evidence="14">
    <location>
        <begin position="352"/>
        <end position="370"/>
    </location>
</feature>
<evidence type="ECO:0000256" key="8">
    <source>
        <dbReference type="ARBA" id="ARBA00022841"/>
    </source>
</evidence>
<dbReference type="OrthoDB" id="139172at2"/>
<dbReference type="PIRSF" id="PIRSF016636">
    <property type="entry name" value="AlgI_DltB"/>
    <property type="match status" value="1"/>
</dbReference>
<dbReference type="InterPro" id="IPR004299">
    <property type="entry name" value="MBOAT_fam"/>
</dbReference>
<evidence type="ECO:0000313" key="16">
    <source>
        <dbReference type="Proteomes" id="UP000078543"/>
    </source>
</evidence>
<evidence type="ECO:0000256" key="14">
    <source>
        <dbReference type="SAM" id="Phobius"/>
    </source>
</evidence>
<comment type="similarity">
    <text evidence="3 13">Belongs to the membrane-bound acyltransferase family.</text>
</comment>
<sequence length="513" mass="57551">MLFNSYEFLLGFLPATVLAVALVRRFGRVPALMVLVSSSFAFYYLWEPDNILLLGASVLFNYMVGNAVFTTRSRALLGFGIAINLLALAHFKYRVFFATTIGLPSAEALVIPLGISFYTFHQISFLVDVYRKNVSPRGFAEYLLYVAFFPQLIAGPIVRFTEVIGQFKDSRAFRIGTTNVAVGMTMFAAGLFKKQVLADTFASIASPVFQIADTSTPLSLVEAWTGVIAYTLQIYFDFSGYSDMALGLARMFGVRLPVNFNSPYKATSIIDFWRRWHISLSRFLRDYLYVALGGNRHGRLRRYVNVSAVMLLGGLWHGASWTFVLWGGLHGVMLMLNHAWRDLGDTRLRIPAWAGWALSMIGVMVAWTLFRADSLHAVLNIWQGMIGMGDRLVLPASYREALGPLSAAAEALGFRWTEGNMVARGFPTGLTFAWLAMGVAICLGLPNTQAWLRRYRPACSLVYGDLDDRSILRWTGLTLAWRPTLAWAVVTMVFLLYGLYNFGNTSEFIYWQF</sequence>
<feature type="transmembrane region" description="Helical" evidence="14">
    <location>
        <begin position="30"/>
        <end position="46"/>
    </location>
</feature>
<accession>A0A178MWH1</accession>
<dbReference type="Proteomes" id="UP000078543">
    <property type="component" value="Unassembled WGS sequence"/>
</dbReference>
<evidence type="ECO:0000256" key="4">
    <source>
        <dbReference type="ARBA" id="ARBA00016084"/>
    </source>
</evidence>
<feature type="transmembrane region" description="Helical" evidence="14">
    <location>
        <begin position="479"/>
        <end position="500"/>
    </location>
</feature>
<dbReference type="RefSeq" id="WP_068498200.1">
    <property type="nucleotide sequence ID" value="NZ_LWQU01000104.1"/>
</dbReference>
<gene>
    <name evidence="15" type="ORF">A6A05_00615</name>
</gene>
<dbReference type="AlphaFoldDB" id="A0A178MWH1"/>
<feature type="transmembrane region" description="Helical" evidence="14">
    <location>
        <begin position="142"/>
        <end position="160"/>
    </location>
</feature>
<organism evidence="15 16">
    <name type="scientific">Magnetospirillum moscoviense</name>
    <dbReference type="NCBI Taxonomy" id="1437059"/>
    <lineage>
        <taxon>Bacteria</taxon>
        <taxon>Pseudomonadati</taxon>
        <taxon>Pseudomonadota</taxon>
        <taxon>Alphaproteobacteria</taxon>
        <taxon>Rhodospirillales</taxon>
        <taxon>Rhodospirillaceae</taxon>
        <taxon>Magnetospirillum</taxon>
    </lineage>
</organism>
<dbReference type="InterPro" id="IPR051085">
    <property type="entry name" value="MB_O-acyltransferase"/>
</dbReference>
<dbReference type="GO" id="GO:0042121">
    <property type="term" value="P:alginic acid biosynthetic process"/>
    <property type="evidence" value="ECO:0007669"/>
    <property type="project" value="UniProtKB-KW"/>
</dbReference>
<protein>
    <recommendedName>
        <fullName evidence="4">Probable alginate O-acetylase AlgI</fullName>
    </recommendedName>
    <alternativeName>
        <fullName evidence="12">Alginate biosynthesis protein AlgI</fullName>
    </alternativeName>
</protein>
<reference evidence="15 16" key="1">
    <citation type="submission" date="2016-04" db="EMBL/GenBank/DDBJ databases">
        <title>Draft genome sequence of freshwater magnetotactic bacteria Magnetospirillum marisnigri SP-1 and Magnetospirillum moscoviense BB-1.</title>
        <authorList>
            <person name="Koziaeva V."/>
            <person name="Dziuba M.V."/>
            <person name="Ivanov T.M."/>
            <person name="Kuznetsov B."/>
            <person name="Grouzdev D.S."/>
        </authorList>
    </citation>
    <scope>NUCLEOTIDE SEQUENCE [LARGE SCALE GENOMIC DNA]</scope>
    <source>
        <strain evidence="15 16">BB-1</strain>
    </source>
</reference>
<feature type="transmembrane region" description="Helical" evidence="14">
    <location>
        <begin position="300"/>
        <end position="317"/>
    </location>
</feature>
<dbReference type="PIRSF" id="PIRSF500217">
    <property type="entry name" value="AlgI"/>
    <property type="match status" value="1"/>
</dbReference>
<keyword evidence="11 13" id="KW-0012">Acyltransferase</keyword>
<feature type="transmembrane region" description="Helical" evidence="14">
    <location>
        <begin position="426"/>
        <end position="446"/>
    </location>
</feature>
<evidence type="ECO:0000256" key="10">
    <source>
        <dbReference type="ARBA" id="ARBA00023136"/>
    </source>
</evidence>
<evidence type="ECO:0000256" key="3">
    <source>
        <dbReference type="ARBA" id="ARBA00010323"/>
    </source>
</evidence>
<feature type="transmembrane region" description="Helical" evidence="14">
    <location>
        <begin position="52"/>
        <end position="69"/>
    </location>
</feature>
<keyword evidence="10 13" id="KW-0472">Membrane</keyword>
<evidence type="ECO:0000256" key="6">
    <source>
        <dbReference type="ARBA" id="ARBA00022679"/>
    </source>
</evidence>
<feature type="transmembrane region" description="Helical" evidence="14">
    <location>
        <begin position="76"/>
        <end position="97"/>
    </location>
</feature>
<name>A0A178MWH1_9PROT</name>
<dbReference type="EMBL" id="LWQU01000104">
    <property type="protein sequence ID" value="OAN55096.1"/>
    <property type="molecule type" value="Genomic_DNA"/>
</dbReference>
<feature type="transmembrane region" description="Helical" evidence="14">
    <location>
        <begin position="6"/>
        <end position="23"/>
    </location>
</feature>
<evidence type="ECO:0000256" key="13">
    <source>
        <dbReference type="PIRNR" id="PIRNR016636"/>
    </source>
</evidence>
<evidence type="ECO:0000256" key="9">
    <source>
        <dbReference type="ARBA" id="ARBA00022989"/>
    </source>
</evidence>
<feature type="transmembrane region" description="Helical" evidence="14">
    <location>
        <begin position="109"/>
        <end position="130"/>
    </location>
</feature>
<evidence type="ECO:0000313" key="15">
    <source>
        <dbReference type="EMBL" id="OAN55096.1"/>
    </source>
</evidence>
<dbReference type="GO" id="GO:0016746">
    <property type="term" value="F:acyltransferase activity"/>
    <property type="evidence" value="ECO:0007669"/>
    <property type="project" value="UniProtKB-KW"/>
</dbReference>
<keyword evidence="7 14" id="KW-0812">Transmembrane</keyword>
<keyword evidence="6 13" id="KW-0808">Transferase</keyword>
<dbReference type="GO" id="GO:0005886">
    <property type="term" value="C:plasma membrane"/>
    <property type="evidence" value="ECO:0007669"/>
    <property type="project" value="UniProtKB-SubCell"/>
</dbReference>